<keyword evidence="4" id="KW-1185">Reference proteome</keyword>
<name>A0A4V1Q4B5_9AGAR</name>
<dbReference type="AlphaFoldDB" id="A0A4V1Q4B5"/>
<organism evidence="3 4">
    <name type="scientific">Candolleomyces aberdarensis</name>
    <dbReference type="NCBI Taxonomy" id="2316362"/>
    <lineage>
        <taxon>Eukaryota</taxon>
        <taxon>Fungi</taxon>
        <taxon>Dikarya</taxon>
        <taxon>Basidiomycota</taxon>
        <taxon>Agaricomycotina</taxon>
        <taxon>Agaricomycetes</taxon>
        <taxon>Agaricomycetidae</taxon>
        <taxon>Agaricales</taxon>
        <taxon>Agaricineae</taxon>
        <taxon>Psathyrellaceae</taxon>
        <taxon>Candolleomyces</taxon>
    </lineage>
</organism>
<dbReference type="Pfam" id="PF24883">
    <property type="entry name" value="NPHP3_N"/>
    <property type="match status" value="2"/>
</dbReference>
<dbReference type="PANTHER" id="PTHR10039:SF14">
    <property type="entry name" value="NACHT DOMAIN-CONTAINING PROTEIN"/>
    <property type="match status" value="1"/>
</dbReference>
<protein>
    <recommendedName>
        <fullName evidence="2">Nephrocystin 3-like N-terminal domain-containing protein</fullName>
    </recommendedName>
</protein>
<evidence type="ECO:0000313" key="3">
    <source>
        <dbReference type="EMBL" id="RXW21508.1"/>
    </source>
</evidence>
<dbReference type="InterPro" id="IPR027417">
    <property type="entry name" value="P-loop_NTPase"/>
</dbReference>
<keyword evidence="1" id="KW-0677">Repeat</keyword>
<dbReference type="Gene3D" id="3.40.50.300">
    <property type="entry name" value="P-loop containing nucleotide triphosphate hydrolases"/>
    <property type="match status" value="2"/>
</dbReference>
<comment type="caution">
    <text evidence="3">The sequence shown here is derived from an EMBL/GenBank/DDBJ whole genome shotgun (WGS) entry which is preliminary data.</text>
</comment>
<dbReference type="InterPro" id="IPR056884">
    <property type="entry name" value="NPHP3-like_N"/>
</dbReference>
<dbReference type="SUPFAM" id="SSF52540">
    <property type="entry name" value="P-loop containing nucleoside triphosphate hydrolases"/>
    <property type="match status" value="2"/>
</dbReference>
<accession>A0A4V1Q4B5</accession>
<feature type="domain" description="Nephrocystin 3-like N-terminal" evidence="2">
    <location>
        <begin position="48"/>
        <end position="215"/>
    </location>
</feature>
<feature type="domain" description="Nephrocystin 3-like N-terminal" evidence="2">
    <location>
        <begin position="586"/>
        <end position="749"/>
    </location>
</feature>
<sequence length="908" mass="102255">MNTVIQVDPEAGWKLLLDATAPNALYNSTNRFDPPKCDEDTRVEVTGEIMDWIQDCESPQRLLCMTGAAGAGKSALQQTVSELCSKKGILGSTFFFSSTDPTRNTASALIATMAYQLGLANVELRREMGTAVAKDPLIFSKSLKTQMETLIVAPFEYLRCNSKGSEPSAQLRNAILIDGLDECTDEQRQAEVLSTIHECLVKNENMPFRIFIASRPEWAIRSALEQVGYLYQAAYHIQLSDNYDALSDIERVLWRRLREIGRKSSDPRAWSPEWPSKEIIEAICKAASGQFIYAATVIKFVSDIRSSPVDRLQIVLTWTPDRDQRAKPFASLDHLYTNILSRAKEEYEASNTDGHDFLLLIRVYQLMHRGRWGTCPELSELAEFLDLEANAHERLLWDLRSLITTVTPRRHLLRLHFYHKSFHDFLDKERRAMDLFVPEGRADRYVAALSLRHIEEVILSTASMAPTNSSKPPSLSRWPWSKKRSVNQIGNAPNDVGSMNVTTNAAPALFSNASKFVVQNLHVNASLSDSYQQFESMSHPAAGPIDPKDGWELLVNAAAPNALHNSAHRFDPPKCDEDTRVGAIEEIMDWIQDCESPQRLLCMTGAAGAGKSALQQTISERCAAKGILGTAFFFSSMDPTRNTASALIATMAYQLGSDSVELRQEMGTAVAKDPLIFSKSLKTQMDSLIVTPFEYLRRNSELSGFPYAMLIDGLDECTDEKRQAEVLSTINECLLKNKNMPFRIFIASRPEWPIRRAMEEAGCLHQVAYHIQLSNKYDAFDDIKRVLWRRLREIGRKSSDPRARSPKWPSEEDIQSLCEAASGQFIYAATVIKFISDIRSSPLDRLQIVLTWTPKNRGMKPFATLDHLYARILSRAKEEYEASNGDGNDYLLLIRVYQLMHHVLSGLS</sequence>
<evidence type="ECO:0000256" key="1">
    <source>
        <dbReference type="ARBA" id="ARBA00022737"/>
    </source>
</evidence>
<reference evidence="3 4" key="1">
    <citation type="submission" date="2019-01" db="EMBL/GenBank/DDBJ databases">
        <title>Draft genome sequence of Psathyrella aberdarensis IHI B618.</title>
        <authorList>
            <person name="Buettner E."/>
            <person name="Kellner H."/>
        </authorList>
    </citation>
    <scope>NUCLEOTIDE SEQUENCE [LARGE SCALE GENOMIC DNA]</scope>
    <source>
        <strain evidence="3 4">IHI B618</strain>
    </source>
</reference>
<dbReference type="OrthoDB" id="3068901at2759"/>
<evidence type="ECO:0000313" key="4">
    <source>
        <dbReference type="Proteomes" id="UP000290288"/>
    </source>
</evidence>
<dbReference type="Proteomes" id="UP000290288">
    <property type="component" value="Unassembled WGS sequence"/>
</dbReference>
<dbReference type="EMBL" id="SDEE01000105">
    <property type="protein sequence ID" value="RXW21508.1"/>
    <property type="molecule type" value="Genomic_DNA"/>
</dbReference>
<dbReference type="PANTHER" id="PTHR10039">
    <property type="entry name" value="AMELOGENIN"/>
    <property type="match status" value="1"/>
</dbReference>
<evidence type="ECO:0000259" key="2">
    <source>
        <dbReference type="Pfam" id="PF24883"/>
    </source>
</evidence>
<proteinExistence type="predicted"/>
<gene>
    <name evidence="3" type="ORF">EST38_g4354</name>
</gene>